<evidence type="ECO:0000256" key="21">
    <source>
        <dbReference type="ARBA" id="ARBA00049035"/>
    </source>
</evidence>
<comment type="function">
    <text evidence="2">Functions in two distinct reactions of the de novo folate biosynthetic pathway. Catalyzes the addition of a glutamate residue to dihydropteroate (7,8-dihydropteroate or H2Pte) to form dihydrofolate (7,8-dihydrofolate monoglutamate or H2Pte-Glu). Also catalyzes successive additions of L-glutamate to tetrahydrofolate or 10-formyltetrahydrofolate or 5,10-methylenetetrahydrofolate, leading to folylpolyglutamate derivatives.</text>
</comment>
<comment type="catalytic activity">
    <reaction evidence="22">
        <text>7,8-dihydropteroate + L-glutamate + ATP = 7,8-dihydrofolate + ADP + phosphate + H(+)</text>
        <dbReference type="Rhea" id="RHEA:23584"/>
        <dbReference type="ChEBI" id="CHEBI:15378"/>
        <dbReference type="ChEBI" id="CHEBI:17839"/>
        <dbReference type="ChEBI" id="CHEBI:29985"/>
        <dbReference type="ChEBI" id="CHEBI:30616"/>
        <dbReference type="ChEBI" id="CHEBI:43474"/>
        <dbReference type="ChEBI" id="CHEBI:57451"/>
        <dbReference type="ChEBI" id="CHEBI:456216"/>
        <dbReference type="EC" id="6.3.2.12"/>
    </reaction>
</comment>
<comment type="subunit">
    <text evidence="6">Monomer.</text>
</comment>
<evidence type="ECO:0000256" key="6">
    <source>
        <dbReference type="ARBA" id="ARBA00011245"/>
    </source>
</evidence>
<dbReference type="Gene3D" id="3.40.1190.10">
    <property type="entry name" value="Mur-like, catalytic domain"/>
    <property type="match status" value="1"/>
</dbReference>
<reference evidence="26 27" key="1">
    <citation type="submission" date="2019-03" db="EMBL/GenBank/DDBJ databases">
        <title>Genomic Encyclopedia of Type Strains, Phase IV (KMG-IV): sequencing the most valuable type-strain genomes for metagenomic binning, comparative biology and taxonomic classification.</title>
        <authorList>
            <person name="Goeker M."/>
        </authorList>
    </citation>
    <scope>NUCLEOTIDE SEQUENCE [LARGE SCALE GENOMIC DNA]</scope>
    <source>
        <strain evidence="26 27">DSM 13587</strain>
    </source>
</reference>
<proteinExistence type="inferred from homology"/>
<dbReference type="GO" id="GO:0008841">
    <property type="term" value="F:dihydrofolate synthase activity"/>
    <property type="evidence" value="ECO:0007669"/>
    <property type="project" value="UniProtKB-EC"/>
</dbReference>
<keyword evidence="27" id="KW-1185">Reference proteome</keyword>
<evidence type="ECO:0000256" key="7">
    <source>
        <dbReference type="ARBA" id="ARBA00013023"/>
    </source>
</evidence>
<gene>
    <name evidence="26" type="ORF">EDC35_104304</name>
</gene>
<dbReference type="PANTHER" id="PTHR11136">
    <property type="entry name" value="FOLYLPOLYGLUTAMATE SYNTHASE-RELATED"/>
    <property type="match status" value="1"/>
</dbReference>
<evidence type="ECO:0000256" key="11">
    <source>
        <dbReference type="ARBA" id="ARBA00022723"/>
    </source>
</evidence>
<dbReference type="SUPFAM" id="SSF53623">
    <property type="entry name" value="MurD-like peptide ligases, catalytic domain"/>
    <property type="match status" value="1"/>
</dbReference>
<dbReference type="EMBL" id="SMAO01000004">
    <property type="protein sequence ID" value="TCT21446.1"/>
    <property type="molecule type" value="Genomic_DNA"/>
</dbReference>
<dbReference type="Proteomes" id="UP000295717">
    <property type="component" value="Unassembled WGS sequence"/>
</dbReference>
<dbReference type="GO" id="GO:0005737">
    <property type="term" value="C:cytoplasm"/>
    <property type="evidence" value="ECO:0007669"/>
    <property type="project" value="TreeGrafter"/>
</dbReference>
<dbReference type="EC" id="6.3.2.12" evidence="7"/>
<comment type="pathway">
    <text evidence="3">Cofactor biosynthesis; tetrahydrofolate biosynthesis; 7,8-dihydrofolate from 2-amino-4-hydroxy-6-hydroxymethyl-7,8-dihydropteridine diphosphate and 4-aminobenzoate: step 2/2.</text>
</comment>
<evidence type="ECO:0000259" key="24">
    <source>
        <dbReference type="Pfam" id="PF02875"/>
    </source>
</evidence>
<feature type="domain" description="Mur ligase central" evidence="25">
    <location>
        <begin position="49"/>
        <end position="263"/>
    </location>
</feature>
<feature type="domain" description="Mur ligase C-terminal" evidence="24">
    <location>
        <begin position="289"/>
        <end position="411"/>
    </location>
</feature>
<evidence type="ECO:0000256" key="4">
    <source>
        <dbReference type="ARBA" id="ARBA00005150"/>
    </source>
</evidence>
<dbReference type="OrthoDB" id="9809356at2"/>
<keyword evidence="11" id="KW-0479">Metal-binding</keyword>
<comment type="pathway">
    <text evidence="4">Cofactor biosynthesis; tetrahydrofolylpolyglutamate biosynthesis.</text>
</comment>
<evidence type="ECO:0000256" key="15">
    <source>
        <dbReference type="ARBA" id="ARBA00022909"/>
    </source>
</evidence>
<dbReference type="Pfam" id="PF08245">
    <property type="entry name" value="Mur_ligase_M"/>
    <property type="match status" value="1"/>
</dbReference>
<dbReference type="InterPro" id="IPR013221">
    <property type="entry name" value="Mur_ligase_cen"/>
</dbReference>
<comment type="catalytic activity">
    <reaction evidence="21">
        <text>(6R)-5,10-methylenetetrahydrofolyl-(gamma-L-Glu)(n) + L-glutamate + ATP = (6R)-5,10-methylenetetrahydrofolyl-(gamma-L-Glu)(n+1) + ADP + phosphate + H(+)</text>
        <dbReference type="Rhea" id="RHEA:51912"/>
        <dbReference type="Rhea" id="RHEA-COMP:13257"/>
        <dbReference type="Rhea" id="RHEA-COMP:13258"/>
        <dbReference type="ChEBI" id="CHEBI:15378"/>
        <dbReference type="ChEBI" id="CHEBI:29985"/>
        <dbReference type="ChEBI" id="CHEBI:30616"/>
        <dbReference type="ChEBI" id="CHEBI:43474"/>
        <dbReference type="ChEBI" id="CHEBI:136572"/>
        <dbReference type="ChEBI" id="CHEBI:456216"/>
        <dbReference type="EC" id="6.3.2.17"/>
    </reaction>
</comment>
<evidence type="ECO:0000256" key="23">
    <source>
        <dbReference type="PIRNR" id="PIRNR001563"/>
    </source>
</evidence>
<dbReference type="AlphaFoldDB" id="A0A4R3N0L6"/>
<dbReference type="InterPro" id="IPR001645">
    <property type="entry name" value="Folylpolyglutamate_synth"/>
</dbReference>
<comment type="caution">
    <text evidence="26">The sequence shown here is derived from an EMBL/GenBank/DDBJ whole genome shotgun (WGS) entry which is preliminary data.</text>
</comment>
<keyword evidence="12 23" id="KW-0547">Nucleotide-binding</keyword>
<comment type="catalytic activity">
    <reaction evidence="20">
        <text>10-formyltetrahydrofolyl-(gamma-L-Glu)(n) + L-glutamate + ATP = 10-formyltetrahydrofolyl-(gamma-L-Glu)(n+1) + ADP + phosphate + H(+)</text>
        <dbReference type="Rhea" id="RHEA:51904"/>
        <dbReference type="Rhea" id="RHEA-COMP:13088"/>
        <dbReference type="Rhea" id="RHEA-COMP:14300"/>
        <dbReference type="ChEBI" id="CHEBI:15378"/>
        <dbReference type="ChEBI" id="CHEBI:29985"/>
        <dbReference type="ChEBI" id="CHEBI:30616"/>
        <dbReference type="ChEBI" id="CHEBI:43474"/>
        <dbReference type="ChEBI" id="CHEBI:134413"/>
        <dbReference type="ChEBI" id="CHEBI:456216"/>
        <dbReference type="EC" id="6.3.2.17"/>
    </reaction>
</comment>
<dbReference type="InterPro" id="IPR036565">
    <property type="entry name" value="Mur-like_cat_sf"/>
</dbReference>
<evidence type="ECO:0000256" key="16">
    <source>
        <dbReference type="ARBA" id="ARBA00030048"/>
    </source>
</evidence>
<keyword evidence="10 23" id="KW-0436">Ligase</keyword>
<evidence type="ECO:0000256" key="17">
    <source>
        <dbReference type="ARBA" id="ARBA00030592"/>
    </source>
</evidence>
<dbReference type="Pfam" id="PF02875">
    <property type="entry name" value="Mur_ligase_C"/>
    <property type="match status" value="1"/>
</dbReference>
<evidence type="ECO:0000256" key="9">
    <source>
        <dbReference type="ARBA" id="ARBA00019357"/>
    </source>
</evidence>
<keyword evidence="13 23" id="KW-0067">ATP-binding</keyword>
<evidence type="ECO:0000256" key="8">
    <source>
        <dbReference type="ARBA" id="ARBA00013025"/>
    </source>
</evidence>
<comment type="similarity">
    <text evidence="5 23">Belongs to the folylpolyglutamate synthase family.</text>
</comment>
<evidence type="ECO:0000259" key="25">
    <source>
        <dbReference type="Pfam" id="PF08245"/>
    </source>
</evidence>
<evidence type="ECO:0000313" key="27">
    <source>
        <dbReference type="Proteomes" id="UP000295717"/>
    </source>
</evidence>
<dbReference type="EC" id="6.3.2.17" evidence="8"/>
<evidence type="ECO:0000256" key="20">
    <source>
        <dbReference type="ARBA" id="ARBA00047808"/>
    </source>
</evidence>
<dbReference type="NCBIfam" id="TIGR01499">
    <property type="entry name" value="folC"/>
    <property type="match status" value="1"/>
</dbReference>
<keyword evidence="14" id="KW-0460">Magnesium</keyword>
<evidence type="ECO:0000256" key="5">
    <source>
        <dbReference type="ARBA" id="ARBA00008276"/>
    </source>
</evidence>
<dbReference type="NCBIfam" id="NF008101">
    <property type="entry name" value="PRK10846.1"/>
    <property type="match status" value="1"/>
</dbReference>
<dbReference type="GO" id="GO:0005524">
    <property type="term" value="F:ATP binding"/>
    <property type="evidence" value="ECO:0007669"/>
    <property type="project" value="UniProtKB-KW"/>
</dbReference>
<dbReference type="GO" id="GO:0046872">
    <property type="term" value="F:metal ion binding"/>
    <property type="evidence" value="ECO:0007669"/>
    <property type="project" value="UniProtKB-KW"/>
</dbReference>
<keyword evidence="15" id="KW-0289">Folate biosynthesis</keyword>
<evidence type="ECO:0000256" key="22">
    <source>
        <dbReference type="ARBA" id="ARBA00049161"/>
    </source>
</evidence>
<accession>A0A4R3N0L6</accession>
<dbReference type="FunFam" id="3.40.1190.10:FF:000004">
    <property type="entry name" value="Dihydrofolate synthase/folylpolyglutamate synthase"/>
    <property type="match status" value="1"/>
</dbReference>
<name>A0A4R3N0L6_9GAMM</name>
<evidence type="ECO:0000256" key="14">
    <source>
        <dbReference type="ARBA" id="ARBA00022842"/>
    </source>
</evidence>
<dbReference type="GO" id="GO:0046654">
    <property type="term" value="P:tetrahydrofolate biosynthetic process"/>
    <property type="evidence" value="ECO:0007669"/>
    <property type="project" value="UniProtKB-UniPathway"/>
</dbReference>
<dbReference type="InterPro" id="IPR036615">
    <property type="entry name" value="Mur_ligase_C_dom_sf"/>
</dbReference>
<comment type="cofactor">
    <cofactor evidence="1">
        <name>Mg(2+)</name>
        <dbReference type="ChEBI" id="CHEBI:18420"/>
    </cofactor>
</comment>
<evidence type="ECO:0000256" key="19">
    <source>
        <dbReference type="ARBA" id="ARBA00047493"/>
    </source>
</evidence>
<sequence length="432" mass="46277">MNPRFTTLSDWLDWQVRLHPKRMDLGLERVAAVWKRLGPNPLPFPVITVGGTNGKGSCVAMVEAMTQAAGYRCACYTSPHLLRYNERIRIDGEPVSDAALCETFARIDAARGEIALTYFEFGTLAALDLFARERPDLAVLEVGLGGRLDAVNLLDADVSVVTSIGRDHTDWLGETLDLIAVEKAGIFRSGRPAVMGQRDAPPTLRQEAGRLGAVPLQLGREFERETADAGWIWRGPQGERLALPIPALRGAFQLDNAAAAITALQSLRERLPMPVNALRIGLQRAQLPGRFQVLPGAVTWILDVAHNGPAAQALATNLRAFASPGRVRAVLAVLADKEPESIAQPLLPLVDDWYLAQSDDARALPVERLAARLKDVLPAPPTGCFTGVEMALNAACAASAPGDTLVVVGSFTTVGQALRCHADATCGAPADT</sequence>
<dbReference type="UniPathway" id="UPA00077">
    <property type="reaction ID" value="UER00157"/>
</dbReference>
<dbReference type="RefSeq" id="WP_132977034.1">
    <property type="nucleotide sequence ID" value="NZ_SMAO01000004.1"/>
</dbReference>
<evidence type="ECO:0000313" key="26">
    <source>
        <dbReference type="EMBL" id="TCT21446.1"/>
    </source>
</evidence>
<dbReference type="GO" id="GO:0004326">
    <property type="term" value="F:tetrahydrofolylpolyglutamate synthase activity"/>
    <property type="evidence" value="ECO:0007669"/>
    <property type="project" value="UniProtKB-EC"/>
</dbReference>
<dbReference type="SUPFAM" id="SSF53244">
    <property type="entry name" value="MurD-like peptide ligases, peptide-binding domain"/>
    <property type="match status" value="1"/>
</dbReference>
<protein>
    <recommendedName>
        <fullName evidence="9">Dihydrofolate synthase/folylpolyglutamate synthase</fullName>
        <ecNumber evidence="7">6.3.2.12</ecNumber>
        <ecNumber evidence="8">6.3.2.17</ecNumber>
    </recommendedName>
    <alternativeName>
        <fullName evidence="18">Folylpoly-gamma-glutamate synthetase-dihydrofolate synthetase</fullName>
    </alternativeName>
    <alternativeName>
        <fullName evidence="16">Folylpolyglutamate synthetase</fullName>
    </alternativeName>
    <alternativeName>
        <fullName evidence="17">Tetrahydrofolylpolyglutamate synthase</fullName>
    </alternativeName>
</protein>
<evidence type="ECO:0000256" key="1">
    <source>
        <dbReference type="ARBA" id="ARBA00001946"/>
    </source>
</evidence>
<dbReference type="InterPro" id="IPR004101">
    <property type="entry name" value="Mur_ligase_C"/>
</dbReference>
<dbReference type="PANTHER" id="PTHR11136:SF0">
    <property type="entry name" value="DIHYDROFOLATE SYNTHETASE-RELATED"/>
    <property type="match status" value="1"/>
</dbReference>
<evidence type="ECO:0000256" key="10">
    <source>
        <dbReference type="ARBA" id="ARBA00022598"/>
    </source>
</evidence>
<evidence type="ECO:0000256" key="3">
    <source>
        <dbReference type="ARBA" id="ARBA00004799"/>
    </source>
</evidence>
<evidence type="ECO:0000256" key="12">
    <source>
        <dbReference type="ARBA" id="ARBA00022741"/>
    </source>
</evidence>
<evidence type="ECO:0000256" key="2">
    <source>
        <dbReference type="ARBA" id="ARBA00002714"/>
    </source>
</evidence>
<comment type="catalytic activity">
    <reaction evidence="19">
        <text>(6S)-5,6,7,8-tetrahydrofolyl-(gamma-L-Glu)(n) + L-glutamate + ATP = (6S)-5,6,7,8-tetrahydrofolyl-(gamma-L-Glu)(n+1) + ADP + phosphate + H(+)</text>
        <dbReference type="Rhea" id="RHEA:10580"/>
        <dbReference type="Rhea" id="RHEA-COMP:14738"/>
        <dbReference type="Rhea" id="RHEA-COMP:14740"/>
        <dbReference type="ChEBI" id="CHEBI:15378"/>
        <dbReference type="ChEBI" id="CHEBI:29985"/>
        <dbReference type="ChEBI" id="CHEBI:30616"/>
        <dbReference type="ChEBI" id="CHEBI:43474"/>
        <dbReference type="ChEBI" id="CHEBI:141005"/>
        <dbReference type="ChEBI" id="CHEBI:456216"/>
        <dbReference type="EC" id="6.3.2.17"/>
    </reaction>
</comment>
<organism evidence="26 27">
    <name type="scientific">Thiobaca trueperi</name>
    <dbReference type="NCBI Taxonomy" id="127458"/>
    <lineage>
        <taxon>Bacteria</taxon>
        <taxon>Pseudomonadati</taxon>
        <taxon>Pseudomonadota</taxon>
        <taxon>Gammaproteobacteria</taxon>
        <taxon>Chromatiales</taxon>
        <taxon>Chromatiaceae</taxon>
        <taxon>Thiobaca</taxon>
    </lineage>
</organism>
<dbReference type="PIRSF" id="PIRSF001563">
    <property type="entry name" value="Folylpolyglu_synth"/>
    <property type="match status" value="1"/>
</dbReference>
<evidence type="ECO:0000256" key="13">
    <source>
        <dbReference type="ARBA" id="ARBA00022840"/>
    </source>
</evidence>
<evidence type="ECO:0000256" key="18">
    <source>
        <dbReference type="ARBA" id="ARBA00032510"/>
    </source>
</evidence>
<dbReference type="Gene3D" id="3.90.190.20">
    <property type="entry name" value="Mur ligase, C-terminal domain"/>
    <property type="match status" value="1"/>
</dbReference>
<dbReference type="GO" id="GO:0046656">
    <property type="term" value="P:folic acid biosynthetic process"/>
    <property type="evidence" value="ECO:0007669"/>
    <property type="project" value="UniProtKB-KW"/>
</dbReference>